<dbReference type="PRINTS" id="PR00344">
    <property type="entry name" value="BCTRLSENSOR"/>
</dbReference>
<dbReference type="Pfam" id="PF13188">
    <property type="entry name" value="PAS_8"/>
    <property type="match status" value="1"/>
</dbReference>
<keyword evidence="8 16" id="KW-0418">Kinase</keyword>
<evidence type="ECO:0000256" key="2">
    <source>
        <dbReference type="ARBA" id="ARBA00004141"/>
    </source>
</evidence>
<keyword evidence="13" id="KW-0175">Coiled coil</keyword>
<evidence type="ECO:0000256" key="8">
    <source>
        <dbReference type="ARBA" id="ARBA00022777"/>
    </source>
</evidence>
<evidence type="ECO:0000259" key="14">
    <source>
        <dbReference type="PROSITE" id="PS50109"/>
    </source>
</evidence>
<evidence type="ECO:0000256" key="12">
    <source>
        <dbReference type="ARBA" id="ARBA00023136"/>
    </source>
</evidence>
<comment type="subcellular location">
    <subcellularLocation>
        <location evidence="2">Membrane</location>
        <topology evidence="2">Multi-pass membrane protein</topology>
    </subcellularLocation>
</comment>
<keyword evidence="6" id="KW-0812">Transmembrane</keyword>
<protein>
    <recommendedName>
        <fullName evidence="3">histidine kinase</fullName>
        <ecNumber evidence="3">2.7.13.3</ecNumber>
    </recommendedName>
</protein>
<dbReference type="RefSeq" id="WP_029909493.1">
    <property type="nucleotide sequence ID" value="NZ_AP020335.1"/>
</dbReference>
<dbReference type="Proteomes" id="UP000027341">
    <property type="component" value="Unassembled WGS sequence"/>
</dbReference>
<dbReference type="PANTHER" id="PTHR42878">
    <property type="entry name" value="TWO-COMPONENT HISTIDINE KINASE"/>
    <property type="match status" value="1"/>
</dbReference>
<dbReference type="InterPro" id="IPR036890">
    <property type="entry name" value="HATPase_C_sf"/>
</dbReference>
<dbReference type="GO" id="GO:0030295">
    <property type="term" value="F:protein kinase activator activity"/>
    <property type="evidence" value="ECO:0007669"/>
    <property type="project" value="TreeGrafter"/>
</dbReference>
<evidence type="ECO:0000313" key="17">
    <source>
        <dbReference type="Proteomes" id="UP000027341"/>
    </source>
</evidence>
<dbReference type="PANTHER" id="PTHR42878:SF7">
    <property type="entry name" value="SENSOR HISTIDINE KINASE GLRK"/>
    <property type="match status" value="1"/>
</dbReference>
<gene>
    <name evidence="16" type="ORF">EI16_03665</name>
</gene>
<dbReference type="InterPro" id="IPR036097">
    <property type="entry name" value="HisK_dim/P_sf"/>
</dbReference>
<dbReference type="PROSITE" id="PS50109">
    <property type="entry name" value="HIS_KIN"/>
    <property type="match status" value="1"/>
</dbReference>
<dbReference type="EMBL" id="JMIU01000001">
    <property type="protein sequence ID" value="KDN95407.1"/>
    <property type="molecule type" value="Genomic_DNA"/>
</dbReference>
<reference evidence="16 17" key="1">
    <citation type="submission" date="2014-04" db="EMBL/GenBank/DDBJ databases">
        <title>Draft genome sequence of Hydrogenovibrio marinus MH-110, a model organism for aerobic H2 metabolism.</title>
        <authorList>
            <person name="Cha H.J."/>
            <person name="Jo B.H."/>
            <person name="Hwang B.H."/>
        </authorList>
    </citation>
    <scope>NUCLEOTIDE SEQUENCE [LARGE SCALE GENOMIC DNA]</scope>
    <source>
        <strain evidence="16 17">MH-110</strain>
    </source>
</reference>
<dbReference type="InterPro" id="IPR035965">
    <property type="entry name" value="PAS-like_dom_sf"/>
</dbReference>
<name>A0A066ZPF1_HYDMR</name>
<dbReference type="InterPro" id="IPR005467">
    <property type="entry name" value="His_kinase_dom"/>
</dbReference>
<evidence type="ECO:0000256" key="3">
    <source>
        <dbReference type="ARBA" id="ARBA00012438"/>
    </source>
</evidence>
<comment type="caution">
    <text evidence="16">The sequence shown here is derived from an EMBL/GenBank/DDBJ whole genome shotgun (WGS) entry which is preliminary data.</text>
</comment>
<dbReference type="EC" id="2.7.13.3" evidence="3"/>
<dbReference type="SMART" id="SM00091">
    <property type="entry name" value="PAS"/>
    <property type="match status" value="1"/>
</dbReference>
<evidence type="ECO:0000256" key="1">
    <source>
        <dbReference type="ARBA" id="ARBA00000085"/>
    </source>
</evidence>
<dbReference type="SUPFAM" id="SSF47384">
    <property type="entry name" value="Homodimeric domain of signal transducing histidine kinase"/>
    <property type="match status" value="1"/>
</dbReference>
<evidence type="ECO:0000259" key="15">
    <source>
        <dbReference type="PROSITE" id="PS50112"/>
    </source>
</evidence>
<dbReference type="InterPro" id="IPR003594">
    <property type="entry name" value="HATPase_dom"/>
</dbReference>
<keyword evidence="9" id="KW-0067">ATP-binding</keyword>
<dbReference type="SUPFAM" id="SSF55785">
    <property type="entry name" value="PYP-like sensor domain (PAS domain)"/>
    <property type="match status" value="1"/>
</dbReference>
<evidence type="ECO:0000256" key="5">
    <source>
        <dbReference type="ARBA" id="ARBA00022679"/>
    </source>
</evidence>
<evidence type="ECO:0000256" key="7">
    <source>
        <dbReference type="ARBA" id="ARBA00022741"/>
    </source>
</evidence>
<keyword evidence="17" id="KW-1185">Reference proteome</keyword>
<feature type="domain" description="PAS" evidence="15">
    <location>
        <begin position="57"/>
        <end position="93"/>
    </location>
</feature>
<organism evidence="16 17">
    <name type="scientific">Hydrogenovibrio marinus</name>
    <dbReference type="NCBI Taxonomy" id="28885"/>
    <lineage>
        <taxon>Bacteria</taxon>
        <taxon>Pseudomonadati</taxon>
        <taxon>Pseudomonadota</taxon>
        <taxon>Gammaproteobacteria</taxon>
        <taxon>Thiotrichales</taxon>
        <taxon>Piscirickettsiaceae</taxon>
        <taxon>Hydrogenovibrio</taxon>
    </lineage>
</organism>
<dbReference type="PROSITE" id="PS50112">
    <property type="entry name" value="PAS"/>
    <property type="match status" value="1"/>
</dbReference>
<dbReference type="CDD" id="cd00082">
    <property type="entry name" value="HisKA"/>
    <property type="match status" value="1"/>
</dbReference>
<evidence type="ECO:0000256" key="13">
    <source>
        <dbReference type="SAM" id="Coils"/>
    </source>
</evidence>
<proteinExistence type="predicted"/>
<keyword evidence="4" id="KW-0597">Phosphoprotein</keyword>
<dbReference type="SMART" id="SM00388">
    <property type="entry name" value="HisKA"/>
    <property type="match status" value="1"/>
</dbReference>
<dbReference type="GO" id="GO:0016020">
    <property type="term" value="C:membrane"/>
    <property type="evidence" value="ECO:0007669"/>
    <property type="project" value="UniProtKB-SubCell"/>
</dbReference>
<dbReference type="Pfam" id="PF00512">
    <property type="entry name" value="HisKA"/>
    <property type="match status" value="1"/>
</dbReference>
<dbReference type="STRING" id="28885.EI16_03665"/>
<keyword evidence="12" id="KW-0472">Membrane</keyword>
<dbReference type="InterPro" id="IPR004358">
    <property type="entry name" value="Sig_transdc_His_kin-like_C"/>
</dbReference>
<feature type="domain" description="Histidine kinase" evidence="14">
    <location>
        <begin position="180"/>
        <end position="391"/>
    </location>
</feature>
<dbReference type="GO" id="GO:0007234">
    <property type="term" value="P:osmosensory signaling via phosphorelay pathway"/>
    <property type="evidence" value="ECO:0007669"/>
    <property type="project" value="TreeGrafter"/>
</dbReference>
<dbReference type="InterPro" id="IPR000014">
    <property type="entry name" value="PAS"/>
</dbReference>
<dbReference type="CDD" id="cd00075">
    <property type="entry name" value="HATPase"/>
    <property type="match status" value="1"/>
</dbReference>
<dbReference type="GO" id="GO:0005524">
    <property type="term" value="F:ATP binding"/>
    <property type="evidence" value="ECO:0007669"/>
    <property type="project" value="UniProtKB-KW"/>
</dbReference>
<dbReference type="SUPFAM" id="SSF55874">
    <property type="entry name" value="ATPase domain of HSP90 chaperone/DNA topoisomerase II/histidine kinase"/>
    <property type="match status" value="1"/>
</dbReference>
<feature type="coiled-coil region" evidence="13">
    <location>
        <begin position="26"/>
        <end position="67"/>
    </location>
</feature>
<comment type="catalytic activity">
    <reaction evidence="1">
        <text>ATP + protein L-histidine = ADP + protein N-phospho-L-histidine.</text>
        <dbReference type="EC" id="2.7.13.3"/>
    </reaction>
</comment>
<keyword evidence="10" id="KW-1133">Transmembrane helix</keyword>
<dbReference type="CDD" id="cd00130">
    <property type="entry name" value="PAS"/>
    <property type="match status" value="1"/>
</dbReference>
<dbReference type="AlphaFoldDB" id="A0A066ZPF1"/>
<dbReference type="Gene3D" id="1.10.287.130">
    <property type="match status" value="1"/>
</dbReference>
<dbReference type="SMART" id="SM00387">
    <property type="entry name" value="HATPase_c"/>
    <property type="match status" value="1"/>
</dbReference>
<accession>A0A066ZPF1</accession>
<dbReference type="InterPro" id="IPR050351">
    <property type="entry name" value="BphY/WalK/GraS-like"/>
</dbReference>
<dbReference type="GO" id="GO:0000156">
    <property type="term" value="F:phosphorelay response regulator activity"/>
    <property type="evidence" value="ECO:0007669"/>
    <property type="project" value="TreeGrafter"/>
</dbReference>
<evidence type="ECO:0000256" key="4">
    <source>
        <dbReference type="ARBA" id="ARBA00022553"/>
    </source>
</evidence>
<keyword evidence="7" id="KW-0547">Nucleotide-binding</keyword>
<dbReference type="Pfam" id="PF02518">
    <property type="entry name" value="HATPase_c"/>
    <property type="match status" value="1"/>
</dbReference>
<dbReference type="Gene3D" id="3.30.450.20">
    <property type="entry name" value="PAS domain"/>
    <property type="match status" value="1"/>
</dbReference>
<dbReference type="Gene3D" id="3.30.565.10">
    <property type="entry name" value="Histidine kinase-like ATPase, C-terminal domain"/>
    <property type="match status" value="1"/>
</dbReference>
<evidence type="ECO:0000256" key="9">
    <source>
        <dbReference type="ARBA" id="ARBA00022840"/>
    </source>
</evidence>
<evidence type="ECO:0000256" key="6">
    <source>
        <dbReference type="ARBA" id="ARBA00022692"/>
    </source>
</evidence>
<evidence type="ECO:0000313" key="16">
    <source>
        <dbReference type="EMBL" id="KDN95407.1"/>
    </source>
</evidence>
<dbReference type="GO" id="GO:0000155">
    <property type="term" value="F:phosphorelay sensor kinase activity"/>
    <property type="evidence" value="ECO:0007669"/>
    <property type="project" value="InterPro"/>
</dbReference>
<evidence type="ECO:0000256" key="11">
    <source>
        <dbReference type="ARBA" id="ARBA00023012"/>
    </source>
</evidence>
<dbReference type="InterPro" id="IPR003661">
    <property type="entry name" value="HisK_dim/P_dom"/>
</dbReference>
<keyword evidence="11" id="KW-0902">Two-component regulatory system</keyword>
<sequence length="396" mass="44371">MSENTELEQKRLAELEAAFELFNQTSSQLTQAYESLQNQVEDLQTKLAESDREKQKVGERLEQLLNLLPAGVIVLDLDQKIIDLNPAAIAILGRDAIGRQWDVVVRNAFLMQDDAGTLLTHNRMAYQLSESVLTFSETERESSQPVGKILLIQDVTDARNLQQHISRYQRLSSMGEMAASLAHQIRTPLASALLYVSQLGSEELDDDKRQKFVDKSLKSLHHLENLIKDMLQYAKGGRVHDKKIQIAELIENVKHAVESRVEQSESEIRYETISEEFYVVGDTDALLTALQNLVINAIDVVHKHAYITVDVRKITEGQREMVDIRISDRGPGIDETLLNKVFEPFYTSRAQGTGLGLAVVRAVAEAHDGEAWVMSVQGKGATFGIRLPLIQTKEAA</sequence>
<evidence type="ECO:0000256" key="10">
    <source>
        <dbReference type="ARBA" id="ARBA00022989"/>
    </source>
</evidence>
<keyword evidence="5" id="KW-0808">Transferase</keyword>